<proteinExistence type="predicted"/>
<evidence type="ECO:0000313" key="1">
    <source>
        <dbReference type="EMBL" id="KAK7331049.1"/>
    </source>
</evidence>
<dbReference type="Proteomes" id="UP001367508">
    <property type="component" value="Unassembled WGS sequence"/>
</dbReference>
<evidence type="ECO:0000313" key="2">
    <source>
        <dbReference type="Proteomes" id="UP001367508"/>
    </source>
</evidence>
<reference evidence="1 2" key="1">
    <citation type="submission" date="2024-01" db="EMBL/GenBank/DDBJ databases">
        <title>The genomes of 5 underutilized Papilionoideae crops provide insights into root nodulation and disease resistanc.</title>
        <authorList>
            <person name="Jiang F."/>
        </authorList>
    </citation>
    <scope>NUCLEOTIDE SEQUENCE [LARGE SCALE GENOMIC DNA]</scope>
    <source>
        <strain evidence="1">LVBAO_FW01</strain>
        <tissue evidence="1">Leaves</tissue>
    </source>
</reference>
<protein>
    <submittedName>
        <fullName evidence="1">Uncharacterized protein</fullName>
    </submittedName>
</protein>
<name>A0AAN9L8C5_CANGL</name>
<accession>A0AAN9L8C5</accession>
<sequence length="162" mass="18915">MPFVHIQDMDLQVRVFLEIVAIGKRIPTSHENPTTPPRRHSHMESKCRWNKLGEKCLLIPNITYNNIYSSPRHCTYKMGRALEPRNTEEDFFIIWLVFHDALPTASLMYHIEISLLLQHASDATMPSKILHIVYEIVFKIALAIPSFMRSYPFFTHSISLHL</sequence>
<organism evidence="1 2">
    <name type="scientific">Canavalia gladiata</name>
    <name type="common">Sword bean</name>
    <name type="synonym">Dolichos gladiatus</name>
    <dbReference type="NCBI Taxonomy" id="3824"/>
    <lineage>
        <taxon>Eukaryota</taxon>
        <taxon>Viridiplantae</taxon>
        <taxon>Streptophyta</taxon>
        <taxon>Embryophyta</taxon>
        <taxon>Tracheophyta</taxon>
        <taxon>Spermatophyta</taxon>
        <taxon>Magnoliopsida</taxon>
        <taxon>eudicotyledons</taxon>
        <taxon>Gunneridae</taxon>
        <taxon>Pentapetalae</taxon>
        <taxon>rosids</taxon>
        <taxon>fabids</taxon>
        <taxon>Fabales</taxon>
        <taxon>Fabaceae</taxon>
        <taxon>Papilionoideae</taxon>
        <taxon>50 kb inversion clade</taxon>
        <taxon>NPAAA clade</taxon>
        <taxon>indigoferoid/millettioid clade</taxon>
        <taxon>Phaseoleae</taxon>
        <taxon>Canavalia</taxon>
    </lineage>
</organism>
<gene>
    <name evidence="1" type="ORF">VNO77_25259</name>
</gene>
<dbReference type="EMBL" id="JAYMYQ010000005">
    <property type="protein sequence ID" value="KAK7331049.1"/>
    <property type="molecule type" value="Genomic_DNA"/>
</dbReference>
<keyword evidence="2" id="KW-1185">Reference proteome</keyword>
<dbReference type="AlphaFoldDB" id="A0AAN9L8C5"/>
<comment type="caution">
    <text evidence="1">The sequence shown here is derived from an EMBL/GenBank/DDBJ whole genome shotgun (WGS) entry which is preliminary data.</text>
</comment>